<name>A0ABS1XMN9_9ACTN</name>
<gene>
    <name evidence="1" type="ORF">JNW91_00610</name>
</gene>
<comment type="caution">
    <text evidence="1">The sequence shown here is derived from an EMBL/GenBank/DDBJ whole genome shotgun (WGS) entry which is preliminary data.</text>
</comment>
<sequence>MTSQIHDDRGPTHQRPGAAVTAIRKNDRITILDANTEYAIDIGVVHPPRQDGTVYVSGRRLNSRGKPYATSAIGLHLAGPAGDTWDWYHLRKPVRTERTGRRRMIMAEGDGSAVYRTARHFNASATITVAPDAKTQPDIFLHPRLTLTVHPDGQWTVERRDHAGVGAELVMLATGHVDGPR</sequence>
<evidence type="ECO:0000313" key="1">
    <source>
        <dbReference type="EMBL" id="MBM0230503.1"/>
    </source>
</evidence>
<reference evidence="1 2" key="1">
    <citation type="submission" date="2021-01" db="EMBL/GenBank/DDBJ databases">
        <title>Draft genome sequence of Micromonospora sp. strain STR1_7.</title>
        <authorList>
            <person name="Karlyshev A."/>
            <person name="Jawad R."/>
        </authorList>
    </citation>
    <scope>NUCLEOTIDE SEQUENCE [LARGE SCALE GENOMIC DNA]</scope>
    <source>
        <strain evidence="1 2">STR1-7</strain>
    </source>
</reference>
<accession>A0ABS1XMN9</accession>
<dbReference type="Proteomes" id="UP000601027">
    <property type="component" value="Unassembled WGS sequence"/>
</dbReference>
<keyword evidence="2" id="KW-1185">Reference proteome</keyword>
<organism evidence="1 2">
    <name type="scientific">Micromonospora parastrephiae</name>
    <dbReference type="NCBI Taxonomy" id="2806101"/>
    <lineage>
        <taxon>Bacteria</taxon>
        <taxon>Bacillati</taxon>
        <taxon>Actinomycetota</taxon>
        <taxon>Actinomycetes</taxon>
        <taxon>Micromonosporales</taxon>
        <taxon>Micromonosporaceae</taxon>
        <taxon>Micromonospora</taxon>
    </lineage>
</organism>
<evidence type="ECO:0000313" key="2">
    <source>
        <dbReference type="Proteomes" id="UP000601027"/>
    </source>
</evidence>
<proteinExistence type="predicted"/>
<dbReference type="EMBL" id="JAEVHM010000001">
    <property type="protein sequence ID" value="MBM0230503.1"/>
    <property type="molecule type" value="Genomic_DNA"/>
</dbReference>
<protein>
    <submittedName>
        <fullName evidence="1">Uncharacterized protein</fullName>
    </submittedName>
</protein>
<dbReference type="RefSeq" id="WP_203172975.1">
    <property type="nucleotide sequence ID" value="NZ_JAEVHM010000001.1"/>
</dbReference>